<organism evidence="2 3">
    <name type="scientific">Streptomyces qinglanensis</name>
    <dbReference type="NCBI Taxonomy" id="943816"/>
    <lineage>
        <taxon>Bacteria</taxon>
        <taxon>Bacillati</taxon>
        <taxon>Actinomycetota</taxon>
        <taxon>Actinomycetes</taxon>
        <taxon>Kitasatosporales</taxon>
        <taxon>Streptomycetaceae</taxon>
        <taxon>Streptomyces</taxon>
    </lineage>
</organism>
<reference evidence="3" key="1">
    <citation type="submission" date="2016-10" db="EMBL/GenBank/DDBJ databases">
        <authorList>
            <person name="Varghese N."/>
            <person name="Submissions S."/>
        </authorList>
    </citation>
    <scope>NUCLEOTIDE SEQUENCE [LARGE SCALE GENOMIC DNA]</scope>
    <source>
        <strain evidence="3">CGMCC 4.6825</strain>
    </source>
</reference>
<keyword evidence="3" id="KW-1185">Reference proteome</keyword>
<evidence type="ECO:0000313" key="3">
    <source>
        <dbReference type="Proteomes" id="UP000182841"/>
    </source>
</evidence>
<dbReference type="AlphaFoldDB" id="A0A1H9U5N8"/>
<evidence type="ECO:0000313" key="2">
    <source>
        <dbReference type="EMBL" id="SES04477.1"/>
    </source>
</evidence>
<name>A0A1H9U5N8_9ACTN</name>
<accession>A0A1H9U5N8</accession>
<feature type="region of interest" description="Disordered" evidence="1">
    <location>
        <begin position="60"/>
        <end position="81"/>
    </location>
</feature>
<gene>
    <name evidence="2" type="ORF">SAMN05421870_107336</name>
</gene>
<dbReference type="Proteomes" id="UP000182841">
    <property type="component" value="Unassembled WGS sequence"/>
</dbReference>
<evidence type="ECO:0000256" key="1">
    <source>
        <dbReference type="SAM" id="MobiDB-lite"/>
    </source>
</evidence>
<dbReference type="EMBL" id="FOGO01000007">
    <property type="protein sequence ID" value="SES04477.1"/>
    <property type="molecule type" value="Genomic_DNA"/>
</dbReference>
<dbReference type="OrthoDB" id="194758at2"/>
<sequence length="81" mass="8944">MKTPQRTESPHLTAADLAARWCTTENAIYIRRHKRQLPPTLPGRKLLWKRDVIEAFEAAGMAADPKSPANDPAAAPVERAA</sequence>
<dbReference type="RefSeq" id="WP_075001247.1">
    <property type="nucleotide sequence ID" value="NZ_FOGO01000007.1"/>
</dbReference>
<protein>
    <recommendedName>
        <fullName evidence="4">Helix-turn-helix domain-containing protein</fullName>
    </recommendedName>
</protein>
<proteinExistence type="predicted"/>
<evidence type="ECO:0008006" key="4">
    <source>
        <dbReference type="Google" id="ProtNLM"/>
    </source>
</evidence>